<dbReference type="GO" id="GO:0005737">
    <property type="term" value="C:cytoplasm"/>
    <property type="evidence" value="ECO:0007669"/>
    <property type="project" value="UniProtKB-SubCell"/>
</dbReference>
<evidence type="ECO:0000313" key="6">
    <source>
        <dbReference type="Proteomes" id="UP001172911"/>
    </source>
</evidence>
<accession>A0AAW7ZDT8</accession>
<dbReference type="InterPro" id="IPR050399">
    <property type="entry name" value="HPr"/>
</dbReference>
<dbReference type="Proteomes" id="UP001172911">
    <property type="component" value="Unassembled WGS sequence"/>
</dbReference>
<evidence type="ECO:0000256" key="1">
    <source>
        <dbReference type="ARBA" id="ARBA00004496"/>
    </source>
</evidence>
<evidence type="ECO:0000313" key="5">
    <source>
        <dbReference type="EMBL" id="MDO7787924.1"/>
    </source>
</evidence>
<dbReference type="Gene3D" id="3.30.1340.10">
    <property type="entry name" value="HPr-like"/>
    <property type="match status" value="1"/>
</dbReference>
<keyword evidence="2" id="KW-0963">Cytoplasm</keyword>
<organism evidence="5 6">
    <name type="scientific">Desulforamulus aquiferis</name>
    <dbReference type="NCBI Taxonomy" id="1397668"/>
    <lineage>
        <taxon>Bacteria</taxon>
        <taxon>Bacillati</taxon>
        <taxon>Bacillota</taxon>
        <taxon>Clostridia</taxon>
        <taxon>Eubacteriales</taxon>
        <taxon>Peptococcaceae</taxon>
        <taxon>Desulforamulus</taxon>
    </lineage>
</organism>
<dbReference type="InterPro" id="IPR035895">
    <property type="entry name" value="HPr-like_sf"/>
</dbReference>
<dbReference type="CDD" id="cd00367">
    <property type="entry name" value="PTS-HPr_like"/>
    <property type="match status" value="1"/>
</dbReference>
<evidence type="ECO:0000259" key="4">
    <source>
        <dbReference type="PROSITE" id="PS51350"/>
    </source>
</evidence>
<dbReference type="PANTHER" id="PTHR33705">
    <property type="entry name" value="PHOSPHOCARRIER PROTEIN HPR"/>
    <property type="match status" value="1"/>
</dbReference>
<sequence>MLKKDLKNVINLDPQPAAKFVKAASQFHAAICLEKGGHRVNGKSMMGLMELANHSGEVITLSVEGEDALKAMETLSHLLEDE</sequence>
<name>A0AAW7ZDT8_9FIRM</name>
<evidence type="ECO:0000256" key="2">
    <source>
        <dbReference type="ARBA" id="ARBA00022490"/>
    </source>
</evidence>
<reference evidence="5" key="2">
    <citation type="submission" date="2023-03" db="EMBL/GenBank/DDBJ databases">
        <authorList>
            <person name="Zhang Z."/>
        </authorList>
    </citation>
    <scope>NUCLEOTIDE SEQUENCE</scope>
    <source>
        <strain evidence="5">DSA</strain>
    </source>
</reference>
<dbReference type="AlphaFoldDB" id="A0AAW7ZDT8"/>
<proteinExistence type="predicted"/>
<dbReference type="PRINTS" id="PR00107">
    <property type="entry name" value="PHOSPHOCPHPR"/>
</dbReference>
<dbReference type="Pfam" id="PF00381">
    <property type="entry name" value="PTS-HPr"/>
    <property type="match status" value="1"/>
</dbReference>
<gene>
    <name evidence="5" type="ORF">P6N53_11900</name>
</gene>
<keyword evidence="3" id="KW-0598">Phosphotransferase system</keyword>
<feature type="domain" description="HPr" evidence="4">
    <location>
        <begin position="1"/>
        <end position="82"/>
    </location>
</feature>
<dbReference type="EMBL" id="JARPTC010000017">
    <property type="protein sequence ID" value="MDO7787924.1"/>
    <property type="molecule type" value="Genomic_DNA"/>
</dbReference>
<dbReference type="RefSeq" id="WP_304543388.1">
    <property type="nucleotide sequence ID" value="NZ_JARPTC010000017.1"/>
</dbReference>
<dbReference type="NCBIfam" id="TIGR01003">
    <property type="entry name" value="PTS_HPr_family"/>
    <property type="match status" value="1"/>
</dbReference>
<dbReference type="SUPFAM" id="SSF55594">
    <property type="entry name" value="HPr-like"/>
    <property type="match status" value="1"/>
</dbReference>
<dbReference type="PROSITE" id="PS51350">
    <property type="entry name" value="PTS_HPR_DOM"/>
    <property type="match status" value="1"/>
</dbReference>
<keyword evidence="6" id="KW-1185">Reference proteome</keyword>
<comment type="caution">
    <text evidence="5">The sequence shown here is derived from an EMBL/GenBank/DDBJ whole genome shotgun (WGS) entry which is preliminary data.</text>
</comment>
<dbReference type="GO" id="GO:0009401">
    <property type="term" value="P:phosphoenolpyruvate-dependent sugar phosphotransferase system"/>
    <property type="evidence" value="ECO:0007669"/>
    <property type="project" value="UniProtKB-KW"/>
</dbReference>
<protein>
    <submittedName>
        <fullName evidence="5">HPr family phosphocarrier protein</fullName>
    </submittedName>
</protein>
<evidence type="ECO:0000256" key="3">
    <source>
        <dbReference type="ARBA" id="ARBA00022683"/>
    </source>
</evidence>
<comment type="subcellular location">
    <subcellularLocation>
        <location evidence="1">Cytoplasm</location>
    </subcellularLocation>
</comment>
<dbReference type="InterPro" id="IPR000032">
    <property type="entry name" value="HPr-like"/>
</dbReference>
<reference evidence="5" key="1">
    <citation type="journal article" date="2023" name="J. Hazard. Mater.">
        <title>Anaerobic biodegradation of pyrene and benzo[a]pyrene by a new sulfate-reducing Desulforamulus aquiferis strain DSA.</title>
        <authorList>
            <person name="Zhang Z."/>
            <person name="Sun J."/>
            <person name="Gong X."/>
            <person name="Wang C."/>
            <person name="Wang H."/>
        </authorList>
    </citation>
    <scope>NUCLEOTIDE SEQUENCE</scope>
    <source>
        <strain evidence="5">DSA</strain>
    </source>
</reference>
<dbReference type="PANTHER" id="PTHR33705:SF2">
    <property type="entry name" value="PHOSPHOCARRIER PROTEIN NPR"/>
    <property type="match status" value="1"/>
</dbReference>